<evidence type="ECO:0000256" key="3">
    <source>
        <dbReference type="ARBA" id="ARBA00023242"/>
    </source>
</evidence>
<dbReference type="GO" id="GO:0090575">
    <property type="term" value="C:RNA polymerase II transcription regulator complex"/>
    <property type="evidence" value="ECO:0007669"/>
    <property type="project" value="TreeGrafter"/>
</dbReference>
<evidence type="ECO:0000259" key="6">
    <source>
        <dbReference type="PROSITE" id="PS50888"/>
    </source>
</evidence>
<dbReference type="Pfam" id="PF00010">
    <property type="entry name" value="HLH"/>
    <property type="match status" value="1"/>
</dbReference>
<dbReference type="Gene3D" id="4.10.280.10">
    <property type="entry name" value="Helix-loop-helix DNA-binding domain"/>
    <property type="match status" value="1"/>
</dbReference>
<keyword evidence="4" id="KW-0175">Coiled coil</keyword>
<dbReference type="Proteomes" id="UP000887575">
    <property type="component" value="Unassembled WGS sequence"/>
</dbReference>
<reference evidence="8" key="1">
    <citation type="submission" date="2024-02" db="UniProtKB">
        <authorList>
            <consortium name="WormBaseParasite"/>
        </authorList>
    </citation>
    <scope>IDENTIFICATION</scope>
</reference>
<dbReference type="PROSITE" id="PS50888">
    <property type="entry name" value="BHLH"/>
    <property type="match status" value="1"/>
</dbReference>
<dbReference type="PANTHER" id="PTHR10328">
    <property type="entry name" value="PROTEIN MAX MYC-ASSOCIATED FACTOR X"/>
    <property type="match status" value="1"/>
</dbReference>
<feature type="coiled-coil region" evidence="4">
    <location>
        <begin position="81"/>
        <end position="115"/>
    </location>
</feature>
<organism evidence="7 8">
    <name type="scientific">Mesorhabditis belari</name>
    <dbReference type="NCBI Taxonomy" id="2138241"/>
    <lineage>
        <taxon>Eukaryota</taxon>
        <taxon>Metazoa</taxon>
        <taxon>Ecdysozoa</taxon>
        <taxon>Nematoda</taxon>
        <taxon>Chromadorea</taxon>
        <taxon>Rhabditida</taxon>
        <taxon>Rhabditina</taxon>
        <taxon>Rhabditomorpha</taxon>
        <taxon>Rhabditoidea</taxon>
        <taxon>Rhabditidae</taxon>
        <taxon>Mesorhabditinae</taxon>
        <taxon>Mesorhabditis</taxon>
    </lineage>
</organism>
<feature type="domain" description="BHLH" evidence="6">
    <location>
        <begin position="30"/>
        <end position="84"/>
    </location>
</feature>
<feature type="region of interest" description="Disordered" evidence="5">
    <location>
        <begin position="1"/>
        <end position="39"/>
    </location>
</feature>
<evidence type="ECO:0000256" key="1">
    <source>
        <dbReference type="ARBA" id="ARBA00007628"/>
    </source>
</evidence>
<dbReference type="GO" id="GO:0046983">
    <property type="term" value="F:protein dimerization activity"/>
    <property type="evidence" value="ECO:0007669"/>
    <property type="project" value="InterPro"/>
</dbReference>
<comment type="similarity">
    <text evidence="1">Belongs to the MAX family.</text>
</comment>
<evidence type="ECO:0000256" key="4">
    <source>
        <dbReference type="SAM" id="Coils"/>
    </source>
</evidence>
<keyword evidence="2" id="KW-0238">DNA-binding</keyword>
<dbReference type="GO" id="GO:0003700">
    <property type="term" value="F:DNA-binding transcription factor activity"/>
    <property type="evidence" value="ECO:0007669"/>
    <property type="project" value="TreeGrafter"/>
</dbReference>
<dbReference type="InterPro" id="IPR011598">
    <property type="entry name" value="bHLH_dom"/>
</dbReference>
<evidence type="ECO:0000313" key="8">
    <source>
        <dbReference type="WBParaSite" id="MBELARI_LOCUS10806"/>
    </source>
</evidence>
<name>A0AAF3EA79_9BILA</name>
<protein>
    <submittedName>
        <fullName evidence="8">BHLH domain-containing protein</fullName>
    </submittedName>
</protein>
<dbReference type="PANTHER" id="PTHR10328:SF11">
    <property type="entry name" value="MAX-LIKE PROTEIN X"/>
    <property type="match status" value="1"/>
</dbReference>
<dbReference type="SMART" id="SM00353">
    <property type="entry name" value="HLH"/>
    <property type="match status" value="1"/>
</dbReference>
<dbReference type="AlphaFoldDB" id="A0AAF3EA79"/>
<sequence>MSSRHTMRVDSLSPAGSECSTSTALSHADRKKETHLRCERQRREAINNGYSELKDLIPASMATMGCKTTNAAVLFRAAEYLQLLQNEVEAEKQELAQAESKIAALSMIAEQYESMSREAPQECTIQMQMMKKLLDDCYLSFTNQVNLNDYATITRSLIPWVETLEPQTKTTMENIIKMPFKTPRR</sequence>
<dbReference type="SUPFAM" id="SSF47459">
    <property type="entry name" value="HLH, helix-loop-helix DNA-binding domain"/>
    <property type="match status" value="1"/>
</dbReference>
<feature type="compositionally biased region" description="Basic and acidic residues" evidence="5">
    <location>
        <begin position="27"/>
        <end position="39"/>
    </location>
</feature>
<evidence type="ECO:0000256" key="5">
    <source>
        <dbReference type="SAM" id="MobiDB-lite"/>
    </source>
</evidence>
<proteinExistence type="inferred from homology"/>
<accession>A0AAF3EA79</accession>
<evidence type="ECO:0000256" key="2">
    <source>
        <dbReference type="ARBA" id="ARBA00023125"/>
    </source>
</evidence>
<dbReference type="GO" id="GO:0045944">
    <property type="term" value="P:positive regulation of transcription by RNA polymerase II"/>
    <property type="evidence" value="ECO:0007669"/>
    <property type="project" value="TreeGrafter"/>
</dbReference>
<dbReference type="GO" id="GO:0003677">
    <property type="term" value="F:DNA binding"/>
    <property type="evidence" value="ECO:0007669"/>
    <property type="project" value="UniProtKB-KW"/>
</dbReference>
<evidence type="ECO:0000313" key="7">
    <source>
        <dbReference type="Proteomes" id="UP000887575"/>
    </source>
</evidence>
<keyword evidence="7" id="KW-1185">Reference proteome</keyword>
<dbReference type="WBParaSite" id="MBELARI_LOCUS10806">
    <property type="protein sequence ID" value="MBELARI_LOCUS10806"/>
    <property type="gene ID" value="MBELARI_LOCUS10806"/>
</dbReference>
<keyword evidence="3" id="KW-0539">Nucleus</keyword>
<dbReference type="InterPro" id="IPR036638">
    <property type="entry name" value="HLH_DNA-bd_sf"/>
</dbReference>